<organism evidence="1 2">
    <name type="scientific">Mycena sanguinolenta</name>
    <dbReference type="NCBI Taxonomy" id="230812"/>
    <lineage>
        <taxon>Eukaryota</taxon>
        <taxon>Fungi</taxon>
        <taxon>Dikarya</taxon>
        <taxon>Basidiomycota</taxon>
        <taxon>Agaricomycotina</taxon>
        <taxon>Agaricomycetes</taxon>
        <taxon>Agaricomycetidae</taxon>
        <taxon>Agaricales</taxon>
        <taxon>Marasmiineae</taxon>
        <taxon>Mycenaceae</taxon>
        <taxon>Mycena</taxon>
    </lineage>
</organism>
<keyword evidence="2" id="KW-1185">Reference proteome</keyword>
<dbReference type="AlphaFoldDB" id="A0A8H7CM58"/>
<comment type="caution">
    <text evidence="1">The sequence shown here is derived from an EMBL/GenBank/DDBJ whole genome shotgun (WGS) entry which is preliminary data.</text>
</comment>
<protein>
    <submittedName>
        <fullName evidence="1">Uncharacterized protein</fullName>
    </submittedName>
</protein>
<dbReference type="EMBL" id="JACAZH010000024">
    <property type="protein sequence ID" value="KAF7342805.1"/>
    <property type="molecule type" value="Genomic_DNA"/>
</dbReference>
<evidence type="ECO:0000313" key="1">
    <source>
        <dbReference type="EMBL" id="KAF7342805.1"/>
    </source>
</evidence>
<sequence length="169" mass="18434">MSYDSYFFLPFSHDLLLSLFAPTTNGHGILAKYCQGWPQFFPTSTLYLCKFATLRRHADSLAPATSLASSEYGARSSHLKPPPSLLTPPSAPHCTPHRCPVNVPPALARNQRADSSQVTCRFLLAGGTCKLQQSFHVRMPYVLNSNISIPSVAVLCSEVIDLLVLPSSS</sequence>
<dbReference type="Proteomes" id="UP000623467">
    <property type="component" value="Unassembled WGS sequence"/>
</dbReference>
<reference evidence="1" key="1">
    <citation type="submission" date="2020-05" db="EMBL/GenBank/DDBJ databases">
        <title>Mycena genomes resolve the evolution of fungal bioluminescence.</title>
        <authorList>
            <person name="Tsai I.J."/>
        </authorList>
    </citation>
    <scope>NUCLEOTIDE SEQUENCE</scope>
    <source>
        <strain evidence="1">160909Yilan</strain>
    </source>
</reference>
<evidence type="ECO:0000313" key="2">
    <source>
        <dbReference type="Proteomes" id="UP000623467"/>
    </source>
</evidence>
<gene>
    <name evidence="1" type="ORF">MSAN_01996200</name>
</gene>
<accession>A0A8H7CM58</accession>
<proteinExistence type="predicted"/>
<name>A0A8H7CM58_9AGAR</name>